<gene>
    <name evidence="10" type="ORF">SU32_00290</name>
</gene>
<feature type="transmembrane region" description="Helical" evidence="8">
    <location>
        <begin position="136"/>
        <end position="159"/>
    </location>
</feature>
<dbReference type="OrthoDB" id="9790211at2"/>
<dbReference type="EMBL" id="JXMU01000001">
    <property type="protein sequence ID" value="KPB02765.1"/>
    <property type="molecule type" value="Genomic_DNA"/>
</dbReference>
<evidence type="ECO:0000256" key="3">
    <source>
        <dbReference type="ARBA" id="ARBA00022475"/>
    </source>
</evidence>
<dbReference type="STRING" id="1514904.SU32_00290"/>
<feature type="transmembrane region" description="Helical" evidence="8">
    <location>
        <begin position="180"/>
        <end position="202"/>
    </location>
</feature>
<comment type="caution">
    <text evidence="10">The sequence shown here is derived from an EMBL/GenBank/DDBJ whole genome shotgun (WGS) entry which is preliminary data.</text>
</comment>
<feature type="transmembrane region" description="Helical" evidence="8">
    <location>
        <begin position="234"/>
        <end position="253"/>
    </location>
</feature>
<keyword evidence="5 8" id="KW-0812">Transmembrane</keyword>
<reference evidence="10 11" key="1">
    <citation type="submission" date="2015-01" db="EMBL/GenBank/DDBJ databases">
        <title>Ahrensia donghaiensis sp. nov., a novel dimethylsulphoniopropionate-cleavage bacterium isolated from seawater and emended descriptions of the genus Ahrensia and Ahrensia kielensis.</title>
        <authorList>
            <person name="Liu J."/>
        </authorList>
    </citation>
    <scope>NUCLEOTIDE SEQUENCE [LARGE SCALE GENOMIC DNA]</scope>
    <source>
        <strain evidence="10 11">LZD062</strain>
    </source>
</reference>
<evidence type="ECO:0000256" key="8">
    <source>
        <dbReference type="RuleBase" id="RU363032"/>
    </source>
</evidence>
<dbReference type="RefSeq" id="WP_053997321.1">
    <property type="nucleotide sequence ID" value="NZ_JXMU01000001.1"/>
</dbReference>
<evidence type="ECO:0000256" key="7">
    <source>
        <dbReference type="ARBA" id="ARBA00023136"/>
    </source>
</evidence>
<dbReference type="Proteomes" id="UP000038011">
    <property type="component" value="Unassembled WGS sequence"/>
</dbReference>
<evidence type="ECO:0000313" key="10">
    <source>
        <dbReference type="EMBL" id="KPB02765.1"/>
    </source>
</evidence>
<feature type="domain" description="ABC transmembrane type-1" evidence="9">
    <location>
        <begin position="325"/>
        <end position="531"/>
    </location>
</feature>
<evidence type="ECO:0000256" key="2">
    <source>
        <dbReference type="ARBA" id="ARBA00022448"/>
    </source>
</evidence>
<dbReference type="GO" id="GO:0055085">
    <property type="term" value="P:transmembrane transport"/>
    <property type="evidence" value="ECO:0007669"/>
    <property type="project" value="InterPro"/>
</dbReference>
<feature type="transmembrane region" description="Helical" evidence="8">
    <location>
        <begin position="329"/>
        <end position="351"/>
    </location>
</feature>
<evidence type="ECO:0000256" key="1">
    <source>
        <dbReference type="ARBA" id="ARBA00004429"/>
    </source>
</evidence>
<feature type="transmembrane region" description="Helical" evidence="8">
    <location>
        <begin position="513"/>
        <end position="536"/>
    </location>
</feature>
<feature type="transmembrane region" description="Helical" evidence="8">
    <location>
        <begin position="47"/>
        <end position="71"/>
    </location>
</feature>
<dbReference type="CDD" id="cd06261">
    <property type="entry name" value="TM_PBP2"/>
    <property type="match status" value="2"/>
</dbReference>
<dbReference type="GO" id="GO:0005886">
    <property type="term" value="C:plasma membrane"/>
    <property type="evidence" value="ECO:0007669"/>
    <property type="project" value="UniProtKB-SubCell"/>
</dbReference>
<dbReference type="Pfam" id="PF00528">
    <property type="entry name" value="BPD_transp_1"/>
    <property type="match status" value="1"/>
</dbReference>
<dbReference type="Gene3D" id="1.10.3720.10">
    <property type="entry name" value="MetI-like"/>
    <property type="match status" value="2"/>
</dbReference>
<keyword evidence="3" id="KW-1003">Cell membrane</keyword>
<feature type="transmembrane region" description="Helical" evidence="8">
    <location>
        <begin position="363"/>
        <end position="386"/>
    </location>
</feature>
<feature type="domain" description="ABC transmembrane type-1" evidence="9">
    <location>
        <begin position="48"/>
        <end position="252"/>
    </location>
</feature>
<proteinExistence type="inferred from homology"/>
<keyword evidence="6 8" id="KW-1133">Transmembrane helix</keyword>
<evidence type="ECO:0000259" key="9">
    <source>
        <dbReference type="PROSITE" id="PS50928"/>
    </source>
</evidence>
<accession>A0A0N0E8U4</accession>
<keyword evidence="2 8" id="KW-0813">Transport</keyword>
<evidence type="ECO:0000256" key="5">
    <source>
        <dbReference type="ARBA" id="ARBA00022692"/>
    </source>
</evidence>
<dbReference type="InterPro" id="IPR000515">
    <property type="entry name" value="MetI-like"/>
</dbReference>
<protein>
    <submittedName>
        <fullName evidence="10">Iron ABC transporter permease</fullName>
    </submittedName>
</protein>
<dbReference type="PATRIC" id="fig|1514904.3.peg.59"/>
<dbReference type="AlphaFoldDB" id="A0A0N0E8U4"/>
<organism evidence="10 11">
    <name type="scientific">Ahrensia marina</name>
    <dbReference type="NCBI Taxonomy" id="1514904"/>
    <lineage>
        <taxon>Bacteria</taxon>
        <taxon>Pseudomonadati</taxon>
        <taxon>Pseudomonadota</taxon>
        <taxon>Alphaproteobacteria</taxon>
        <taxon>Hyphomicrobiales</taxon>
        <taxon>Ahrensiaceae</taxon>
        <taxon>Ahrensia</taxon>
    </lineage>
</organism>
<feature type="transmembrane region" description="Helical" evidence="8">
    <location>
        <begin position="83"/>
        <end position="103"/>
    </location>
</feature>
<evidence type="ECO:0000256" key="6">
    <source>
        <dbReference type="ARBA" id="ARBA00022989"/>
    </source>
</evidence>
<feature type="transmembrane region" description="Helical" evidence="8">
    <location>
        <begin position="406"/>
        <end position="430"/>
    </location>
</feature>
<comment type="subcellular location">
    <subcellularLocation>
        <location evidence="1">Cell inner membrane</location>
        <topology evidence="1">Multi-pass membrane protein</topology>
    </subcellularLocation>
    <subcellularLocation>
        <location evidence="8">Cell membrane</location>
        <topology evidence="8">Multi-pass membrane protein</topology>
    </subcellularLocation>
</comment>
<evidence type="ECO:0000256" key="4">
    <source>
        <dbReference type="ARBA" id="ARBA00022519"/>
    </source>
</evidence>
<dbReference type="InterPro" id="IPR035906">
    <property type="entry name" value="MetI-like_sf"/>
</dbReference>
<feature type="transmembrane region" description="Helical" evidence="8">
    <location>
        <begin position="285"/>
        <end position="309"/>
    </location>
</feature>
<comment type="similarity">
    <text evidence="8">Belongs to the binding-protein-dependent transport system permease family.</text>
</comment>
<dbReference type="FunFam" id="1.10.3720.10:FF:000088">
    <property type="entry name" value="Iron(III) ABC transporter, permease protein"/>
    <property type="match status" value="1"/>
</dbReference>
<dbReference type="PANTHER" id="PTHR43357">
    <property type="entry name" value="INNER MEMBRANE ABC TRANSPORTER PERMEASE PROTEIN YDCV"/>
    <property type="match status" value="1"/>
</dbReference>
<feature type="transmembrane region" description="Helical" evidence="8">
    <location>
        <begin position="455"/>
        <end position="477"/>
    </location>
</feature>
<evidence type="ECO:0000313" key="11">
    <source>
        <dbReference type="Proteomes" id="UP000038011"/>
    </source>
</evidence>
<keyword evidence="4" id="KW-0997">Cell inner membrane</keyword>
<dbReference type="SUPFAM" id="SSF161098">
    <property type="entry name" value="MetI-like"/>
    <property type="match status" value="2"/>
</dbReference>
<keyword evidence="11" id="KW-1185">Reference proteome</keyword>
<name>A0A0N0E8U4_9HYPH</name>
<dbReference type="PANTHER" id="PTHR43357:SF3">
    <property type="entry name" value="FE(3+)-TRANSPORT SYSTEM PERMEASE PROTEIN FBPB 2"/>
    <property type="match status" value="1"/>
</dbReference>
<keyword evidence="7 8" id="KW-0472">Membrane</keyword>
<dbReference type="PROSITE" id="PS50928">
    <property type="entry name" value="ABC_TM1"/>
    <property type="match status" value="2"/>
</dbReference>
<sequence>MGRYSFKAAVGLFAGLCLVPIVAVAISAFTGTFDTWTGLATTVMPRFIWATAQLIFFVGIGSAVIGTATAWLVTTCQFPGRRLFEFLLALPLAFPAYVLAYAYTDLLDHPGAVQSLLRDVTGWGPRDYWFPEVRSLGGAALMLIFVLYPYVYLLARAAFLRQSPTAYFAARTLGHKPWSAFLRVSLPVARPAIAGGVILVLMETVADFGTVAHFGVQTFATGIYQAWFSMGDRAAAAQLAFCLLLVALFLVFLEKAQRGAAKHHEAGKRVEAMAPHKLNGWRSGVAFLICLTPILFGFLIPVIVLAQMAVESGQNPFTSRYVHFISNSLIVSSIAAVFTVLGAVLVGYWARLYPSRRAEKAKMLAGLGYAIPGGVIAVGLLVPMAAFDNALDAYLRENFDVSSGLLLSGSIIILIFAYAVRFMAAALSAFDTGMSAIKPNVDAVSRSLGANGMRMFLKVHLPLMRASLLTGLLIVFVDTMKELPATLILRPFNFDTLAVQAYRLASDERLAQAAVPSLIIVAFGLLPVIILCFTIAGSRPRHHSEISLPIVGKANKKPATEVAG</sequence>